<evidence type="ECO:0000256" key="2">
    <source>
        <dbReference type="ARBA" id="ARBA00023015"/>
    </source>
</evidence>
<keyword evidence="4" id="KW-0804">Transcription</keyword>
<reference evidence="6 7" key="1">
    <citation type="submission" date="2018-02" db="EMBL/GenBank/DDBJ databases">
        <title>Subsurface microbial communities from deep shales in Ohio and West Virginia, USA.</title>
        <authorList>
            <person name="Wrighton K."/>
        </authorList>
    </citation>
    <scope>NUCLEOTIDE SEQUENCE [LARGE SCALE GENOMIC DNA]</scope>
    <source>
        <strain evidence="6 7">OWC-DMM</strain>
    </source>
</reference>
<dbReference type="FunFam" id="1.10.10.10:FF:000001">
    <property type="entry name" value="LysR family transcriptional regulator"/>
    <property type="match status" value="1"/>
</dbReference>
<dbReference type="InterPro" id="IPR036388">
    <property type="entry name" value="WH-like_DNA-bd_sf"/>
</dbReference>
<sequence length="348" mass="38901">MATAIIISIPPDQLTAYCLNNPAPSAAQRSNALQPPALSHLSPMFIRQIHYLLALSKTEHFGRAAETCHVSQPALSTAIQHLEEELGVTIVRRGQRFQGFTIEGDRLLQWARILAQDWECMRQEAAQCNRQLTGTLRIGAIPTTLAVAPLLTEPYQSDYPGVGIKLVSLCADDLIRQLDNFELDLGLTYLEDPGLKGFRKLPLYRERHVLLARSPDPRLFKDNLGWADIAQLPLCLLTPNMQNRRLIDAAFREAGITPNIMLETDSVFALYAYVRSAGLYSVVPHSLLSLFEMRQEVTALPLNPELSREIGLISRRQDLPPPLQDAAWNIAQSLNLQHRFDGLITAIN</sequence>
<dbReference type="InterPro" id="IPR036390">
    <property type="entry name" value="WH_DNA-bd_sf"/>
</dbReference>
<dbReference type="PRINTS" id="PR00039">
    <property type="entry name" value="HTHLYSR"/>
</dbReference>
<evidence type="ECO:0000259" key="5">
    <source>
        <dbReference type="PROSITE" id="PS50931"/>
    </source>
</evidence>
<dbReference type="InterPro" id="IPR005119">
    <property type="entry name" value="LysR_subst-bd"/>
</dbReference>
<dbReference type="EMBL" id="PTIZ01000012">
    <property type="protein sequence ID" value="PPK74034.1"/>
    <property type="molecule type" value="Genomic_DNA"/>
</dbReference>
<evidence type="ECO:0000256" key="3">
    <source>
        <dbReference type="ARBA" id="ARBA00023125"/>
    </source>
</evidence>
<dbReference type="GO" id="GO:0003700">
    <property type="term" value="F:DNA-binding transcription factor activity"/>
    <property type="evidence" value="ECO:0007669"/>
    <property type="project" value="InterPro"/>
</dbReference>
<dbReference type="Pfam" id="PF00126">
    <property type="entry name" value="HTH_1"/>
    <property type="match status" value="1"/>
</dbReference>
<keyword evidence="3 6" id="KW-0238">DNA-binding</keyword>
<dbReference type="InterPro" id="IPR000847">
    <property type="entry name" value="LysR_HTH_N"/>
</dbReference>
<evidence type="ECO:0000313" key="6">
    <source>
        <dbReference type="EMBL" id="PPK74034.1"/>
    </source>
</evidence>
<evidence type="ECO:0000313" key="7">
    <source>
        <dbReference type="Proteomes" id="UP000240010"/>
    </source>
</evidence>
<dbReference type="SUPFAM" id="SSF53850">
    <property type="entry name" value="Periplasmic binding protein-like II"/>
    <property type="match status" value="1"/>
</dbReference>
<dbReference type="RefSeq" id="WP_258076139.1">
    <property type="nucleotide sequence ID" value="NZ_PTIZ01000012.1"/>
</dbReference>
<comment type="similarity">
    <text evidence="1">Belongs to the LysR transcriptional regulatory family.</text>
</comment>
<evidence type="ECO:0000256" key="4">
    <source>
        <dbReference type="ARBA" id="ARBA00023163"/>
    </source>
</evidence>
<dbReference type="PANTHER" id="PTHR30419:SF31">
    <property type="entry name" value="BLR3139 PROTEIN"/>
    <property type="match status" value="1"/>
</dbReference>
<dbReference type="InterPro" id="IPR050950">
    <property type="entry name" value="HTH-type_LysR_regulators"/>
</dbReference>
<dbReference type="AlphaFoldDB" id="A0A2S6H968"/>
<comment type="caution">
    <text evidence="6">The sequence shown here is derived from an EMBL/GenBank/DDBJ whole genome shotgun (WGS) entry which is preliminary data.</text>
</comment>
<accession>A0A2S6H968</accession>
<organism evidence="6 7">
    <name type="scientific">Methylobacter tundripaludum</name>
    <dbReference type="NCBI Taxonomy" id="173365"/>
    <lineage>
        <taxon>Bacteria</taxon>
        <taxon>Pseudomonadati</taxon>
        <taxon>Pseudomonadota</taxon>
        <taxon>Gammaproteobacteria</taxon>
        <taxon>Methylococcales</taxon>
        <taxon>Methylococcaceae</taxon>
        <taxon>Methylobacter</taxon>
    </lineage>
</organism>
<evidence type="ECO:0000256" key="1">
    <source>
        <dbReference type="ARBA" id="ARBA00009437"/>
    </source>
</evidence>
<protein>
    <submittedName>
        <fullName evidence="6">DNA-binding transcriptional LysR family regulator</fullName>
    </submittedName>
</protein>
<dbReference type="SUPFAM" id="SSF46785">
    <property type="entry name" value="Winged helix' DNA-binding domain"/>
    <property type="match status" value="1"/>
</dbReference>
<dbReference type="PROSITE" id="PS50931">
    <property type="entry name" value="HTH_LYSR"/>
    <property type="match status" value="1"/>
</dbReference>
<dbReference type="Gene3D" id="3.40.190.290">
    <property type="match status" value="1"/>
</dbReference>
<keyword evidence="2" id="KW-0805">Transcription regulation</keyword>
<dbReference type="Gene3D" id="1.10.10.10">
    <property type="entry name" value="Winged helix-like DNA-binding domain superfamily/Winged helix DNA-binding domain"/>
    <property type="match status" value="1"/>
</dbReference>
<proteinExistence type="inferred from homology"/>
<dbReference type="CDD" id="cd05466">
    <property type="entry name" value="PBP2_LTTR_substrate"/>
    <property type="match status" value="1"/>
</dbReference>
<dbReference type="Pfam" id="PF03466">
    <property type="entry name" value="LysR_substrate"/>
    <property type="match status" value="1"/>
</dbReference>
<dbReference type="GO" id="GO:0005829">
    <property type="term" value="C:cytosol"/>
    <property type="evidence" value="ECO:0007669"/>
    <property type="project" value="TreeGrafter"/>
</dbReference>
<name>A0A2S6H968_9GAMM</name>
<dbReference type="Proteomes" id="UP000240010">
    <property type="component" value="Unassembled WGS sequence"/>
</dbReference>
<dbReference type="GO" id="GO:0003677">
    <property type="term" value="F:DNA binding"/>
    <property type="evidence" value="ECO:0007669"/>
    <property type="project" value="UniProtKB-KW"/>
</dbReference>
<feature type="domain" description="HTH lysR-type" evidence="5">
    <location>
        <begin position="44"/>
        <end position="101"/>
    </location>
</feature>
<dbReference type="PANTHER" id="PTHR30419">
    <property type="entry name" value="HTH-TYPE TRANSCRIPTIONAL REGULATOR YBHD"/>
    <property type="match status" value="1"/>
</dbReference>
<gene>
    <name evidence="6" type="ORF">B0F87_11285</name>
</gene>